<proteinExistence type="predicted"/>
<keyword evidence="2" id="KW-1185">Reference proteome</keyword>
<sequence length="72" mass="8049">MDRFQMIQQASQAKKLRYNSLPNRAGLVDLTLRLGLPNHDNYNNNVIGIGQSLDLNLLSPQQSNLTIPMALT</sequence>
<evidence type="ECO:0000313" key="2">
    <source>
        <dbReference type="Proteomes" id="UP000030645"/>
    </source>
</evidence>
<protein>
    <submittedName>
        <fullName evidence="1">Uncharacterized protein</fullName>
    </submittedName>
</protein>
<gene>
    <name evidence="1" type="ORF">L484_001427</name>
</gene>
<dbReference type="EMBL" id="KE344848">
    <property type="protein sequence ID" value="EXB81694.1"/>
    <property type="molecule type" value="Genomic_DNA"/>
</dbReference>
<accession>W9RC71</accession>
<evidence type="ECO:0000313" key="1">
    <source>
        <dbReference type="EMBL" id="EXB81694.1"/>
    </source>
</evidence>
<organism evidence="1 2">
    <name type="scientific">Morus notabilis</name>
    <dbReference type="NCBI Taxonomy" id="981085"/>
    <lineage>
        <taxon>Eukaryota</taxon>
        <taxon>Viridiplantae</taxon>
        <taxon>Streptophyta</taxon>
        <taxon>Embryophyta</taxon>
        <taxon>Tracheophyta</taxon>
        <taxon>Spermatophyta</taxon>
        <taxon>Magnoliopsida</taxon>
        <taxon>eudicotyledons</taxon>
        <taxon>Gunneridae</taxon>
        <taxon>Pentapetalae</taxon>
        <taxon>rosids</taxon>
        <taxon>fabids</taxon>
        <taxon>Rosales</taxon>
        <taxon>Moraceae</taxon>
        <taxon>Moreae</taxon>
        <taxon>Morus</taxon>
    </lineage>
</organism>
<name>W9RC71_9ROSA</name>
<reference evidence="2" key="1">
    <citation type="submission" date="2013-01" db="EMBL/GenBank/DDBJ databases">
        <title>Draft Genome Sequence of a Mulberry Tree, Morus notabilis C.K. Schneid.</title>
        <authorList>
            <person name="He N."/>
            <person name="Zhao S."/>
        </authorList>
    </citation>
    <scope>NUCLEOTIDE SEQUENCE</scope>
</reference>
<dbReference type="Proteomes" id="UP000030645">
    <property type="component" value="Unassembled WGS sequence"/>
</dbReference>
<dbReference type="AlphaFoldDB" id="W9RC71"/>